<dbReference type="AlphaFoldDB" id="A0A367JCL7"/>
<sequence length="209" mass="24344">MARLKIRDQVAEIALSANTEEHFKQTLKKYREYFSLDGRCTDGGVHGIQYLEKMLKEKEHWVGLYANNYIHLNSRSSNRAESTHSSQKRFIQASSGKLDLVTRKLDYWAKERLSLRKLKNEQESLKQSVRLISPEHEYKLGNSKGKVSKYAIDIIKQEMIASISNNCEYSDNCLCQVKGNFSLPCRHLLAKYDIIPLNILHRCWLNYET</sequence>
<evidence type="ECO:0000313" key="1">
    <source>
        <dbReference type="EMBL" id="RCH87625.1"/>
    </source>
</evidence>
<keyword evidence="2" id="KW-1185">Reference proteome</keyword>
<comment type="caution">
    <text evidence="1">The sequence shown here is derived from an EMBL/GenBank/DDBJ whole genome shotgun (WGS) entry which is preliminary data.</text>
</comment>
<accession>A0A367JCL7</accession>
<dbReference type="OrthoDB" id="2441661at2759"/>
<gene>
    <name evidence="1" type="ORF">CU097_004595</name>
</gene>
<organism evidence="1 2">
    <name type="scientific">Rhizopus azygosporus</name>
    <name type="common">Rhizopus microsporus var. azygosporus</name>
    <dbReference type="NCBI Taxonomy" id="86630"/>
    <lineage>
        <taxon>Eukaryota</taxon>
        <taxon>Fungi</taxon>
        <taxon>Fungi incertae sedis</taxon>
        <taxon>Mucoromycota</taxon>
        <taxon>Mucoromycotina</taxon>
        <taxon>Mucoromycetes</taxon>
        <taxon>Mucorales</taxon>
        <taxon>Mucorineae</taxon>
        <taxon>Rhizopodaceae</taxon>
        <taxon>Rhizopus</taxon>
    </lineage>
</organism>
<evidence type="ECO:0000313" key="2">
    <source>
        <dbReference type="Proteomes" id="UP000252139"/>
    </source>
</evidence>
<proteinExistence type="predicted"/>
<dbReference type="EMBL" id="PJQL01001619">
    <property type="protein sequence ID" value="RCH87625.1"/>
    <property type="molecule type" value="Genomic_DNA"/>
</dbReference>
<reference evidence="1 2" key="1">
    <citation type="journal article" date="2018" name="G3 (Bethesda)">
        <title>Phylogenetic and Phylogenomic Definition of Rhizopus Species.</title>
        <authorList>
            <person name="Gryganskyi A.P."/>
            <person name="Golan J."/>
            <person name="Dolatabadi S."/>
            <person name="Mondo S."/>
            <person name="Robb S."/>
            <person name="Idnurm A."/>
            <person name="Muszewska A."/>
            <person name="Steczkiewicz K."/>
            <person name="Masonjones S."/>
            <person name="Liao H.L."/>
            <person name="Gajdeczka M.T."/>
            <person name="Anike F."/>
            <person name="Vuek A."/>
            <person name="Anishchenko I.M."/>
            <person name="Voigt K."/>
            <person name="de Hoog G.S."/>
            <person name="Smith M.E."/>
            <person name="Heitman J."/>
            <person name="Vilgalys R."/>
            <person name="Stajich J.E."/>
        </authorList>
    </citation>
    <scope>NUCLEOTIDE SEQUENCE [LARGE SCALE GENOMIC DNA]</scope>
    <source>
        <strain evidence="1 2">CBS 357.93</strain>
    </source>
</reference>
<protein>
    <recommendedName>
        <fullName evidence="3">SWIM-type domain-containing protein</fullName>
    </recommendedName>
</protein>
<name>A0A367JCL7_RHIAZ</name>
<evidence type="ECO:0008006" key="3">
    <source>
        <dbReference type="Google" id="ProtNLM"/>
    </source>
</evidence>
<dbReference type="Proteomes" id="UP000252139">
    <property type="component" value="Unassembled WGS sequence"/>
</dbReference>